<dbReference type="Pfam" id="PF00160">
    <property type="entry name" value="Pro_isomerase"/>
    <property type="match status" value="1"/>
</dbReference>
<comment type="caution">
    <text evidence="6">The sequence shown here is derived from an EMBL/GenBank/DDBJ whole genome shotgun (WGS) entry which is preliminary data.</text>
</comment>
<protein>
    <recommendedName>
        <fullName evidence="4">Peptidyl-prolyl cis-trans isomerase</fullName>
        <shortName evidence="4">PPIase</shortName>
        <ecNumber evidence="4">5.2.1.8</ecNumber>
    </recommendedName>
</protein>
<organism evidence="6 7">
    <name type="scientific">Mytilus galloprovincialis</name>
    <name type="common">Mediterranean mussel</name>
    <dbReference type="NCBI Taxonomy" id="29158"/>
    <lineage>
        <taxon>Eukaryota</taxon>
        <taxon>Metazoa</taxon>
        <taxon>Spiralia</taxon>
        <taxon>Lophotrochozoa</taxon>
        <taxon>Mollusca</taxon>
        <taxon>Bivalvia</taxon>
        <taxon>Autobranchia</taxon>
        <taxon>Pteriomorphia</taxon>
        <taxon>Mytilida</taxon>
        <taxon>Mytiloidea</taxon>
        <taxon>Mytilidae</taxon>
        <taxon>Mytilinae</taxon>
        <taxon>Mytilus</taxon>
    </lineage>
</organism>
<comment type="catalytic activity">
    <reaction evidence="1 4">
        <text>[protein]-peptidylproline (omega=180) = [protein]-peptidylproline (omega=0)</text>
        <dbReference type="Rhea" id="RHEA:16237"/>
        <dbReference type="Rhea" id="RHEA-COMP:10747"/>
        <dbReference type="Rhea" id="RHEA-COMP:10748"/>
        <dbReference type="ChEBI" id="CHEBI:83833"/>
        <dbReference type="ChEBI" id="CHEBI:83834"/>
        <dbReference type="EC" id="5.2.1.8"/>
    </reaction>
</comment>
<evidence type="ECO:0000313" key="7">
    <source>
        <dbReference type="Proteomes" id="UP000596742"/>
    </source>
</evidence>
<dbReference type="AlphaFoldDB" id="A0A8B6FRF5"/>
<dbReference type="GO" id="GO:0016018">
    <property type="term" value="F:cyclosporin A binding"/>
    <property type="evidence" value="ECO:0007669"/>
    <property type="project" value="TreeGrafter"/>
</dbReference>
<dbReference type="GO" id="GO:0006457">
    <property type="term" value="P:protein folding"/>
    <property type="evidence" value="ECO:0007669"/>
    <property type="project" value="InterPro"/>
</dbReference>
<dbReference type="PANTHER" id="PTHR11071:SF561">
    <property type="entry name" value="PEPTIDYL-PROLYL CIS-TRANS ISOMERASE D-RELATED"/>
    <property type="match status" value="1"/>
</dbReference>
<dbReference type="PROSITE" id="PS00170">
    <property type="entry name" value="CSA_PPIASE_1"/>
    <property type="match status" value="1"/>
</dbReference>
<evidence type="ECO:0000313" key="6">
    <source>
        <dbReference type="EMBL" id="VDI53423.1"/>
    </source>
</evidence>
<dbReference type="OrthoDB" id="193499at2759"/>
<dbReference type="PANTHER" id="PTHR11071">
    <property type="entry name" value="PEPTIDYL-PROLYL CIS-TRANS ISOMERASE"/>
    <property type="match status" value="1"/>
</dbReference>
<dbReference type="SUPFAM" id="SSF50891">
    <property type="entry name" value="Cyclophilin-like"/>
    <property type="match status" value="1"/>
</dbReference>
<evidence type="ECO:0000256" key="2">
    <source>
        <dbReference type="ARBA" id="ARBA00023110"/>
    </source>
</evidence>
<sequence>PLSRILINKCWHVATLAKISDKGMECQNTWKSSGSIAVPFSYLTKEMSFDICTPRISGFCSLCLTVIGEQPKKTYLASCLVVLEFRERFLNVYRSLQASLRVSLISSTHSKGFGYKGSKFHRVIPNFMIQGGDFEQGNGYGGKSIYGKKFPDENFKLKHYGAGWLSMANSGPDTNGSQFFLTTVETTWLDGAHVVFGKVLQGMDVVRQIENVATNSGDAPIDPVTITDCGLEPGAFTPYDETPTGVTG</sequence>
<dbReference type="Gene3D" id="2.40.100.10">
    <property type="entry name" value="Cyclophilin-like"/>
    <property type="match status" value="1"/>
</dbReference>
<feature type="domain" description="PPIase cyclophilin-type" evidence="5">
    <location>
        <begin position="87"/>
        <end position="231"/>
    </location>
</feature>
<evidence type="ECO:0000256" key="1">
    <source>
        <dbReference type="ARBA" id="ARBA00000971"/>
    </source>
</evidence>
<keyword evidence="7" id="KW-1185">Reference proteome</keyword>
<proteinExistence type="inferred from homology"/>
<comment type="similarity">
    <text evidence="4">Belongs to the cyclophilin-type PPIase family.</text>
</comment>
<accession>A0A8B6FRF5</accession>
<comment type="function">
    <text evidence="4">PPIases accelerate the folding of proteins. It catalyzes the cis-trans isomerization of proline imidic peptide bonds in oligopeptides.</text>
</comment>
<keyword evidence="3 4" id="KW-0413">Isomerase</keyword>
<gene>
    <name evidence="6" type="ORF">MGAL_10B049329</name>
</gene>
<dbReference type="InterPro" id="IPR020892">
    <property type="entry name" value="Cyclophilin-type_PPIase_CS"/>
</dbReference>
<evidence type="ECO:0000256" key="3">
    <source>
        <dbReference type="ARBA" id="ARBA00023235"/>
    </source>
</evidence>
<dbReference type="GO" id="GO:0003755">
    <property type="term" value="F:peptidyl-prolyl cis-trans isomerase activity"/>
    <property type="evidence" value="ECO:0007669"/>
    <property type="project" value="UniProtKB-UniRule"/>
</dbReference>
<dbReference type="PRINTS" id="PR00153">
    <property type="entry name" value="CSAPPISMRASE"/>
</dbReference>
<dbReference type="EC" id="5.2.1.8" evidence="4"/>
<dbReference type="InterPro" id="IPR029000">
    <property type="entry name" value="Cyclophilin-like_dom_sf"/>
</dbReference>
<dbReference type="InterPro" id="IPR002130">
    <property type="entry name" value="Cyclophilin-type_PPIase_dom"/>
</dbReference>
<name>A0A8B6FRF5_MYTGA</name>
<evidence type="ECO:0000256" key="4">
    <source>
        <dbReference type="RuleBase" id="RU363019"/>
    </source>
</evidence>
<feature type="non-terminal residue" evidence="6">
    <location>
        <position position="1"/>
    </location>
</feature>
<reference evidence="6" key="1">
    <citation type="submission" date="2018-11" db="EMBL/GenBank/DDBJ databases">
        <authorList>
            <person name="Alioto T."/>
            <person name="Alioto T."/>
        </authorList>
    </citation>
    <scope>NUCLEOTIDE SEQUENCE</scope>
</reference>
<dbReference type="FunFam" id="2.40.100.10:FF:000025">
    <property type="entry name" value="Peptidyl-prolyl cis-trans isomerase CYP19-2"/>
    <property type="match status" value="1"/>
</dbReference>
<dbReference type="EMBL" id="UYJE01007298">
    <property type="protein sequence ID" value="VDI53423.1"/>
    <property type="molecule type" value="Genomic_DNA"/>
</dbReference>
<dbReference type="GO" id="GO:0005737">
    <property type="term" value="C:cytoplasm"/>
    <property type="evidence" value="ECO:0007669"/>
    <property type="project" value="TreeGrafter"/>
</dbReference>
<keyword evidence="2 4" id="KW-0697">Rotamase</keyword>
<dbReference type="Proteomes" id="UP000596742">
    <property type="component" value="Unassembled WGS sequence"/>
</dbReference>
<dbReference type="PROSITE" id="PS50072">
    <property type="entry name" value="CSA_PPIASE_2"/>
    <property type="match status" value="1"/>
</dbReference>
<evidence type="ECO:0000259" key="5">
    <source>
        <dbReference type="PROSITE" id="PS50072"/>
    </source>
</evidence>